<comment type="caution">
    <text evidence="1">The sequence shown here is derived from an EMBL/GenBank/DDBJ whole genome shotgun (WGS) entry which is preliminary data.</text>
</comment>
<dbReference type="Proteomes" id="UP001283361">
    <property type="component" value="Unassembled WGS sequence"/>
</dbReference>
<organism evidence="1 2">
    <name type="scientific">Elysia crispata</name>
    <name type="common">lettuce slug</name>
    <dbReference type="NCBI Taxonomy" id="231223"/>
    <lineage>
        <taxon>Eukaryota</taxon>
        <taxon>Metazoa</taxon>
        <taxon>Spiralia</taxon>
        <taxon>Lophotrochozoa</taxon>
        <taxon>Mollusca</taxon>
        <taxon>Gastropoda</taxon>
        <taxon>Heterobranchia</taxon>
        <taxon>Euthyneura</taxon>
        <taxon>Panpulmonata</taxon>
        <taxon>Sacoglossa</taxon>
        <taxon>Placobranchoidea</taxon>
        <taxon>Plakobranchidae</taxon>
        <taxon>Elysia</taxon>
    </lineage>
</organism>
<evidence type="ECO:0000313" key="1">
    <source>
        <dbReference type="EMBL" id="KAK3788922.1"/>
    </source>
</evidence>
<evidence type="ECO:0000313" key="2">
    <source>
        <dbReference type="Proteomes" id="UP001283361"/>
    </source>
</evidence>
<protein>
    <submittedName>
        <fullName evidence="1">Uncharacterized protein</fullName>
    </submittedName>
</protein>
<gene>
    <name evidence="1" type="ORF">RRG08_010171</name>
</gene>
<proteinExistence type="predicted"/>
<sequence length="93" mass="10110">MFVSLKTHYLNRAGGPLSSNHVSSRRLSLSASQVYTFLIDGSQLEQGGSEQSSASVFKHNHQLRGCERLIEVGPRRAVCGREAQLAGRVASIL</sequence>
<reference evidence="1" key="1">
    <citation type="journal article" date="2023" name="G3 (Bethesda)">
        <title>A reference genome for the long-term kleptoplast-retaining sea slug Elysia crispata morphotype clarki.</title>
        <authorList>
            <person name="Eastman K.E."/>
            <person name="Pendleton A.L."/>
            <person name="Shaikh M.A."/>
            <person name="Suttiyut T."/>
            <person name="Ogas R."/>
            <person name="Tomko P."/>
            <person name="Gavelis G."/>
            <person name="Widhalm J.R."/>
            <person name="Wisecaver J.H."/>
        </authorList>
    </citation>
    <scope>NUCLEOTIDE SEQUENCE</scope>
    <source>
        <strain evidence="1">ECLA1</strain>
    </source>
</reference>
<accession>A0AAE1ALI9</accession>
<dbReference type="EMBL" id="JAWDGP010001711">
    <property type="protein sequence ID" value="KAK3788922.1"/>
    <property type="molecule type" value="Genomic_DNA"/>
</dbReference>
<dbReference type="AlphaFoldDB" id="A0AAE1ALI9"/>
<keyword evidence="2" id="KW-1185">Reference proteome</keyword>
<name>A0AAE1ALI9_9GAST</name>